<dbReference type="PROSITE" id="PS51304">
    <property type="entry name" value="GALECTIN"/>
    <property type="match status" value="2"/>
</dbReference>
<dbReference type="GO" id="GO:0016936">
    <property type="term" value="F:galactoside binding"/>
    <property type="evidence" value="ECO:0007669"/>
    <property type="project" value="TreeGrafter"/>
</dbReference>
<gene>
    <name evidence="5" type="primary">LOC117654508</name>
</gene>
<name>A0A6P9AFJ8_THRPL</name>
<evidence type="ECO:0000256" key="1">
    <source>
        <dbReference type="ARBA" id="ARBA00022734"/>
    </source>
</evidence>
<dbReference type="CDD" id="cd00070">
    <property type="entry name" value="GLECT"/>
    <property type="match status" value="2"/>
</dbReference>
<dbReference type="Pfam" id="PF00337">
    <property type="entry name" value="Gal-bind_lectin"/>
    <property type="match status" value="2"/>
</dbReference>
<organism evidence="5">
    <name type="scientific">Thrips palmi</name>
    <name type="common">Melon thrips</name>
    <dbReference type="NCBI Taxonomy" id="161013"/>
    <lineage>
        <taxon>Eukaryota</taxon>
        <taxon>Metazoa</taxon>
        <taxon>Ecdysozoa</taxon>
        <taxon>Arthropoda</taxon>
        <taxon>Hexapoda</taxon>
        <taxon>Insecta</taxon>
        <taxon>Pterygota</taxon>
        <taxon>Neoptera</taxon>
        <taxon>Paraneoptera</taxon>
        <taxon>Thysanoptera</taxon>
        <taxon>Terebrantia</taxon>
        <taxon>Thripoidea</taxon>
        <taxon>Thripidae</taxon>
        <taxon>Thrips</taxon>
    </lineage>
</organism>
<evidence type="ECO:0000313" key="4">
    <source>
        <dbReference type="Proteomes" id="UP000515158"/>
    </source>
</evidence>
<dbReference type="InterPro" id="IPR044156">
    <property type="entry name" value="Galectin-like"/>
</dbReference>
<evidence type="ECO:0000313" key="5">
    <source>
        <dbReference type="RefSeq" id="XP_034257068.1"/>
    </source>
</evidence>
<feature type="domain" description="Galectin" evidence="3">
    <location>
        <begin position="169"/>
        <end position="301"/>
    </location>
</feature>
<dbReference type="SUPFAM" id="SSF49899">
    <property type="entry name" value="Concanavalin A-like lectins/glucanases"/>
    <property type="match status" value="2"/>
</dbReference>
<feature type="region of interest" description="Disordered" evidence="2">
    <location>
        <begin position="1"/>
        <end position="42"/>
    </location>
</feature>
<keyword evidence="1" id="KW-0430">Lectin</keyword>
<dbReference type="KEGG" id="tpal:117654508"/>
<dbReference type="PANTHER" id="PTHR11346:SF176">
    <property type="entry name" value="32 KDA BETA-GALACTOSIDE-BINDING LECTIN LEC-3"/>
    <property type="match status" value="1"/>
</dbReference>
<feature type="region of interest" description="Disordered" evidence="2">
    <location>
        <begin position="529"/>
        <end position="628"/>
    </location>
</feature>
<dbReference type="SMART" id="SM00908">
    <property type="entry name" value="Gal-bind_lectin"/>
    <property type="match status" value="2"/>
</dbReference>
<dbReference type="InterPro" id="IPR013320">
    <property type="entry name" value="ConA-like_dom_sf"/>
</dbReference>
<feature type="compositionally biased region" description="Low complexity" evidence="2">
    <location>
        <begin position="553"/>
        <end position="563"/>
    </location>
</feature>
<sequence length="628" mass="69029">MVLATTADSKARPLDASMNKSRTSTKSRTSRSSRAPSRRDRARGGWYCCPCPLTALRRPCAPCGGGGGAGPEEEGGLWPAPARFYCCRADLVAAMAREHTNNNDSKANRPATMDDDPFGDAVLVDYDDDDDLEVAEEALPDDTFREVFDRSHQGDADERWRVLEPDLPYIENLPHQLDAGRAIVVDLTVLPDALGFAINLSCGAGETPDIAFHLNPRLDRCYVARNSRTRGYWGEEEGAALGGSPFKRGQSFIIHILVTATGFKVSVDRMHFCNFPFRMPLSKVCRLEIHGDIVVSAIHHTRLQVYPDRALDALPEHSFSTIPTDHAVPWSLDIPEKENLYFGRFKPNLSSGLEITIKGRMKLLPQSFYINLQQGSQLWPHPNVHFHLNPRFAAEDSEHVVVVNGWMHGSWGTEQRYNKCRFRPGEPFTIVIYVEEQRYRVMVNGLQQAAMPHRAPPSLVDTLVVRGDLFINHVSIAKSGPAPERLLTPASPTGSCESFTHIPDEISIETMPSQENFSTFTKMLSSSEVSPKVDCQQPVSVKSPTVSVEEKPSTSVPSAPVSSEILTSVSTFESKTINSSESDSSPEDSTLATPTTTAEKTVNFEPAIGSGSGESLKSDGSKSGDSRK</sequence>
<dbReference type="OrthoDB" id="5795596at2759"/>
<evidence type="ECO:0000259" key="3">
    <source>
        <dbReference type="PROSITE" id="PS51304"/>
    </source>
</evidence>
<dbReference type="RefSeq" id="XP_034257068.1">
    <property type="nucleotide sequence ID" value="XM_034401177.1"/>
</dbReference>
<dbReference type="Gene3D" id="2.60.120.200">
    <property type="match status" value="2"/>
</dbReference>
<feature type="compositionally biased region" description="Polar residues" evidence="2">
    <location>
        <begin position="537"/>
        <end position="546"/>
    </location>
</feature>
<dbReference type="PANTHER" id="PTHR11346">
    <property type="entry name" value="GALECTIN"/>
    <property type="match status" value="1"/>
</dbReference>
<feature type="compositionally biased region" description="Low complexity" evidence="2">
    <location>
        <begin position="579"/>
        <end position="601"/>
    </location>
</feature>
<dbReference type="GO" id="GO:0030246">
    <property type="term" value="F:carbohydrate binding"/>
    <property type="evidence" value="ECO:0007669"/>
    <property type="project" value="UniProtKB-KW"/>
</dbReference>
<dbReference type="GeneID" id="117654508"/>
<reference evidence="5" key="1">
    <citation type="submission" date="2025-08" db="UniProtKB">
        <authorList>
            <consortium name="RefSeq"/>
        </authorList>
    </citation>
    <scope>IDENTIFICATION</scope>
    <source>
        <tissue evidence="5">Total insect</tissue>
    </source>
</reference>
<evidence type="ECO:0000256" key="2">
    <source>
        <dbReference type="SAM" id="MobiDB-lite"/>
    </source>
</evidence>
<accession>A0A6P9AFJ8</accession>
<dbReference type="SMART" id="SM00276">
    <property type="entry name" value="GLECT"/>
    <property type="match status" value="2"/>
</dbReference>
<dbReference type="InterPro" id="IPR001079">
    <property type="entry name" value="Galectin_CRD"/>
</dbReference>
<feature type="compositionally biased region" description="Polar residues" evidence="2">
    <location>
        <begin position="564"/>
        <end position="578"/>
    </location>
</feature>
<protein>
    <submittedName>
        <fullName evidence="5">Uncharacterized protein LOC117654508 isoform X1</fullName>
    </submittedName>
</protein>
<feature type="domain" description="Galectin" evidence="3">
    <location>
        <begin position="341"/>
        <end position="477"/>
    </location>
</feature>
<dbReference type="InParanoid" id="A0A6P9AFJ8"/>
<keyword evidence="4" id="KW-1185">Reference proteome</keyword>
<proteinExistence type="predicted"/>
<dbReference type="AlphaFoldDB" id="A0A6P9AFJ8"/>
<dbReference type="Proteomes" id="UP000515158">
    <property type="component" value="Unplaced"/>
</dbReference>
<feature type="compositionally biased region" description="Basic and acidic residues" evidence="2">
    <location>
        <begin position="616"/>
        <end position="628"/>
    </location>
</feature>